<name>A0ABT1WBZ0_9BURK</name>
<reference evidence="3 4" key="1">
    <citation type="submission" date="2022-07" db="EMBL/GenBank/DDBJ databases">
        <authorList>
            <person name="Xamxidin M."/>
            <person name="Wu M."/>
        </authorList>
    </citation>
    <scope>NUCLEOTIDE SEQUENCE [LARGE SCALE GENOMIC DNA]</scope>
    <source>
        <strain evidence="3 4">NBRC 111650</strain>
    </source>
</reference>
<feature type="transmembrane region" description="Helical" evidence="1">
    <location>
        <begin position="113"/>
        <end position="134"/>
    </location>
</feature>
<evidence type="ECO:0000256" key="1">
    <source>
        <dbReference type="SAM" id="Phobius"/>
    </source>
</evidence>
<dbReference type="RefSeq" id="WP_256762695.1">
    <property type="nucleotide sequence ID" value="NZ_JANIGO010000001.1"/>
</dbReference>
<keyword evidence="1" id="KW-1133">Transmembrane helix</keyword>
<feature type="domain" description="Sulfatase N-terminal" evidence="2">
    <location>
        <begin position="291"/>
        <end position="539"/>
    </location>
</feature>
<dbReference type="InterPro" id="IPR017850">
    <property type="entry name" value="Alkaline_phosphatase_core_sf"/>
</dbReference>
<dbReference type="InterPro" id="IPR000917">
    <property type="entry name" value="Sulfatase_N"/>
</dbReference>
<protein>
    <submittedName>
        <fullName evidence="3">Sulfatase-like hydrolase/transferase</fullName>
    </submittedName>
</protein>
<accession>A0ABT1WBZ0</accession>
<organism evidence="3 4">
    <name type="scientific">Limnobacter humi</name>
    <dbReference type="NCBI Taxonomy" id="1778671"/>
    <lineage>
        <taxon>Bacteria</taxon>
        <taxon>Pseudomonadati</taxon>
        <taxon>Pseudomonadota</taxon>
        <taxon>Betaproteobacteria</taxon>
        <taxon>Burkholderiales</taxon>
        <taxon>Burkholderiaceae</taxon>
        <taxon>Limnobacter</taxon>
    </lineage>
</organism>
<dbReference type="EMBL" id="JANIGO010000001">
    <property type="protein sequence ID" value="MCQ8895035.1"/>
    <property type="molecule type" value="Genomic_DNA"/>
</dbReference>
<feature type="transmembrane region" description="Helical" evidence="1">
    <location>
        <begin position="154"/>
        <end position="172"/>
    </location>
</feature>
<sequence>MFKKGVVSWLCALLLLNALIGFEAVWPTVWVKPTLKLGPDFLVLLLLMAVWTCWRGRLGSRLLAVLSGFYLVLVLGHYADMVVPNVLGRPVNLYWDLPQLPRFVWVSAKGLPGWMSVLAAAALVLFMVGLYRAIHWGFSTLADGLWAYRKTARLWILLLPLSAVACANYAGVESTWQVVCKPVVPTYWKEAVRLWDAFSPTGAASLLPASTVVDAAMAKPPGTVLTELKHRDVMLMLLETYGAMLYDQADANAAVAGSRRELANAIERSGWQAVSAFYTSPTVGGASDLAHMSVLSGIDLNLHQPRKFDVLMTTQRPTLLQVFQREGYEVVGLYHSVFWDWVERSFYRFDRYVSGPDLNYTGPAFGFWKIPDQYALAKYAEQYPAKPGDKPRLTVFPTISTHFPFYQVPPYQPDWKRVLSDTPFDPAQAARAQAEQVNWANMRPDYLRTINYCHQWLAGYFQQPEQRDTVVVMLGDHQPTGSVTGPDASWDVPVFIVAKDPALLARFKQLGFTDGLTPAHRKPLGGLNDFTATLLQAFGPGSVGP</sequence>
<evidence type="ECO:0000313" key="4">
    <source>
        <dbReference type="Proteomes" id="UP001204142"/>
    </source>
</evidence>
<gene>
    <name evidence="3" type="ORF">NQT62_01120</name>
</gene>
<feature type="transmembrane region" description="Helical" evidence="1">
    <location>
        <begin position="61"/>
        <end position="79"/>
    </location>
</feature>
<dbReference type="SUPFAM" id="SSF53649">
    <property type="entry name" value="Alkaline phosphatase-like"/>
    <property type="match status" value="1"/>
</dbReference>
<proteinExistence type="predicted"/>
<keyword evidence="4" id="KW-1185">Reference proteome</keyword>
<dbReference type="Pfam" id="PF00884">
    <property type="entry name" value="Sulfatase"/>
    <property type="match status" value="1"/>
</dbReference>
<feature type="transmembrane region" description="Helical" evidence="1">
    <location>
        <begin position="37"/>
        <end position="54"/>
    </location>
</feature>
<dbReference type="Gene3D" id="3.40.720.10">
    <property type="entry name" value="Alkaline Phosphatase, subunit A"/>
    <property type="match status" value="1"/>
</dbReference>
<keyword evidence="1" id="KW-0812">Transmembrane</keyword>
<evidence type="ECO:0000259" key="2">
    <source>
        <dbReference type="Pfam" id="PF00884"/>
    </source>
</evidence>
<evidence type="ECO:0000313" key="3">
    <source>
        <dbReference type="EMBL" id="MCQ8895035.1"/>
    </source>
</evidence>
<dbReference type="Proteomes" id="UP001204142">
    <property type="component" value="Unassembled WGS sequence"/>
</dbReference>
<keyword evidence="1" id="KW-0472">Membrane</keyword>
<comment type="caution">
    <text evidence="3">The sequence shown here is derived from an EMBL/GenBank/DDBJ whole genome shotgun (WGS) entry which is preliminary data.</text>
</comment>